<accession>A0AC61NPY7</accession>
<gene>
    <name evidence="1" type="primary">lepB</name>
    <name evidence="1" type="ORF">K4L44_06845</name>
</gene>
<keyword evidence="2" id="KW-1185">Reference proteome</keyword>
<proteinExistence type="predicted"/>
<organism evidence="1 2">
    <name type="scientific">Halosquirtibacter laminarini</name>
    <dbReference type="NCBI Taxonomy" id="3374600"/>
    <lineage>
        <taxon>Bacteria</taxon>
        <taxon>Pseudomonadati</taxon>
        <taxon>Bacteroidota</taxon>
        <taxon>Bacteroidia</taxon>
        <taxon>Marinilabiliales</taxon>
        <taxon>Prolixibacteraceae</taxon>
        <taxon>Halosquirtibacter</taxon>
    </lineage>
</organism>
<dbReference type="Proteomes" id="UP000826212">
    <property type="component" value="Chromosome"/>
</dbReference>
<protein>
    <submittedName>
        <fullName evidence="1">Signal peptidase I</fullName>
        <ecNumber evidence="1">3.4.21.89</ecNumber>
    </submittedName>
</protein>
<keyword evidence="1" id="KW-0378">Hydrolase</keyword>
<sequence>MKIDRLKKYCTVGLYTVIFMVVIGRLVNLIGISSYIVPSASMLPTILPGERIYVDKLGYGETVRFLGMSIRMPKFRGIQRGSVIAFHFPEGDTVFVDTPFDNFYDMKRRSIVNKRDILLKTSMFLPLSFRPLYVKRCIGLPGDSLSIKKGDIYLNSMIYDAHFNTKRWYHIYVKDLLKVKKWLSFISNNQFKRWHGHHVVLLTESERTGIETLIDCGVLDRISPYIETFVNHSTYPFLGDHPISWTWDNYGPVYIPKKGDTLQIKGDHIYRYKRMIEVYEKNSVHIHNDSLFVNGRYCEKYICKQDYYFMMGDNRHNSLDSRNWGLVPEDHIVGRVFAVKSSKGNVIPRLIDSRMDSIDSCIKTRRK</sequence>
<name>A0AC61NPY7_9BACT</name>
<dbReference type="EC" id="3.4.21.89" evidence="1"/>
<evidence type="ECO:0000313" key="2">
    <source>
        <dbReference type="Proteomes" id="UP000826212"/>
    </source>
</evidence>
<reference evidence="1" key="1">
    <citation type="submission" date="2021-08" db="EMBL/GenBank/DDBJ databases">
        <title>Novel anaerobic bacterium isolated from sea squirt in East Sea, Republic of Korea.</title>
        <authorList>
            <person name="Nguyen T.H."/>
            <person name="Li Z."/>
            <person name="Lee Y.-J."/>
            <person name="Ko J."/>
            <person name="Kim S.-G."/>
        </authorList>
    </citation>
    <scope>NUCLEOTIDE SEQUENCE</scope>
    <source>
        <strain evidence="1">KCTC 25031</strain>
    </source>
</reference>
<dbReference type="EMBL" id="CP081303">
    <property type="protein sequence ID" value="QZE15544.1"/>
    <property type="molecule type" value="Genomic_DNA"/>
</dbReference>
<evidence type="ECO:0000313" key="1">
    <source>
        <dbReference type="EMBL" id="QZE15544.1"/>
    </source>
</evidence>